<sequence length="60" mass="7262">MHYESTEDNIIWVLCGDIKAEDYKETYRKLGAYLKSATPDKLITFHPFWKMFINNVYRRT</sequence>
<evidence type="ECO:0000313" key="3">
    <source>
        <dbReference type="Proteomes" id="UP000285844"/>
    </source>
</evidence>
<accession>A0A413YQ97</accession>
<feature type="domain" description="Apiosidase-like catalytic" evidence="1">
    <location>
        <begin position="7"/>
        <end position="50"/>
    </location>
</feature>
<protein>
    <submittedName>
        <fullName evidence="2">DUF4038 domain-containing protein</fullName>
    </submittedName>
</protein>
<dbReference type="RefSeq" id="WP_118363137.1">
    <property type="nucleotide sequence ID" value="NZ_QRPM01000003.1"/>
</dbReference>
<evidence type="ECO:0000313" key="2">
    <source>
        <dbReference type="EMBL" id="RHC11231.1"/>
    </source>
</evidence>
<dbReference type="EMBL" id="QSHM01000028">
    <property type="protein sequence ID" value="RHC11231.1"/>
    <property type="molecule type" value="Genomic_DNA"/>
</dbReference>
<reference evidence="2 3" key="1">
    <citation type="submission" date="2018-08" db="EMBL/GenBank/DDBJ databases">
        <title>A genome reference for cultivated species of the human gut microbiota.</title>
        <authorList>
            <person name="Zou Y."/>
            <person name="Xue W."/>
            <person name="Luo G."/>
        </authorList>
    </citation>
    <scope>NUCLEOTIDE SEQUENCE [LARGE SCALE GENOMIC DNA]</scope>
    <source>
        <strain evidence="2 3">AM37-3BH</strain>
    </source>
</reference>
<gene>
    <name evidence="2" type="ORF">DW858_14530</name>
</gene>
<name>A0A413YQ97_9FIRM</name>
<dbReference type="Proteomes" id="UP000285844">
    <property type="component" value="Unassembled WGS sequence"/>
</dbReference>
<dbReference type="InterPro" id="IPR025277">
    <property type="entry name" value="Apiosidase-like_cat_dom"/>
</dbReference>
<organism evidence="2 3">
    <name type="scientific">Lachnospira eligens</name>
    <dbReference type="NCBI Taxonomy" id="39485"/>
    <lineage>
        <taxon>Bacteria</taxon>
        <taxon>Bacillati</taxon>
        <taxon>Bacillota</taxon>
        <taxon>Clostridia</taxon>
        <taxon>Lachnospirales</taxon>
        <taxon>Lachnospiraceae</taxon>
        <taxon>Lachnospira</taxon>
    </lineage>
</organism>
<dbReference type="Gene3D" id="3.20.20.80">
    <property type="entry name" value="Glycosidases"/>
    <property type="match status" value="1"/>
</dbReference>
<evidence type="ECO:0000259" key="1">
    <source>
        <dbReference type="Pfam" id="PF13204"/>
    </source>
</evidence>
<dbReference type="AlphaFoldDB" id="A0A413YQ97"/>
<dbReference type="Pfam" id="PF13204">
    <property type="entry name" value="Apiosidase"/>
    <property type="match status" value="1"/>
</dbReference>
<proteinExistence type="predicted"/>
<comment type="caution">
    <text evidence="2">The sequence shown here is derived from an EMBL/GenBank/DDBJ whole genome shotgun (WGS) entry which is preliminary data.</text>
</comment>